<dbReference type="Gene3D" id="2.40.50.140">
    <property type="entry name" value="Nucleic acid-binding proteins"/>
    <property type="match status" value="1"/>
</dbReference>
<proteinExistence type="predicted"/>
<dbReference type="InterPro" id="IPR050093">
    <property type="entry name" value="ABC_SmlMolc_Importer"/>
</dbReference>
<protein>
    <submittedName>
        <fullName evidence="5">ABC transporter ATP-binding protein</fullName>
    </submittedName>
</protein>
<dbReference type="SMART" id="SM00382">
    <property type="entry name" value="AAA"/>
    <property type="match status" value="1"/>
</dbReference>
<dbReference type="SUPFAM" id="SSF52540">
    <property type="entry name" value="P-loop containing nucleoside triphosphate hydrolases"/>
    <property type="match status" value="1"/>
</dbReference>
<reference evidence="5 6" key="1">
    <citation type="submission" date="2021-04" db="EMBL/GenBank/DDBJ databases">
        <authorList>
            <person name="Ivanova A."/>
        </authorList>
    </citation>
    <scope>NUCLEOTIDE SEQUENCE [LARGE SCALE GENOMIC DNA]</scope>
    <source>
        <strain evidence="5 6">G18</strain>
    </source>
</reference>
<accession>A0ABS5BX27</accession>
<dbReference type="PANTHER" id="PTHR42781">
    <property type="entry name" value="SPERMIDINE/PUTRESCINE IMPORT ATP-BINDING PROTEIN POTA"/>
    <property type="match status" value="1"/>
</dbReference>
<dbReference type="InterPro" id="IPR027417">
    <property type="entry name" value="P-loop_NTPase"/>
</dbReference>
<comment type="caution">
    <text evidence="5">The sequence shown here is derived from an EMBL/GenBank/DDBJ whole genome shotgun (WGS) entry which is preliminary data.</text>
</comment>
<evidence type="ECO:0000256" key="2">
    <source>
        <dbReference type="ARBA" id="ARBA00022741"/>
    </source>
</evidence>
<dbReference type="SUPFAM" id="SSF50331">
    <property type="entry name" value="MOP-like"/>
    <property type="match status" value="1"/>
</dbReference>
<dbReference type="RefSeq" id="WP_210658140.1">
    <property type="nucleotide sequence ID" value="NZ_JAGKQQ010000001.1"/>
</dbReference>
<evidence type="ECO:0000259" key="4">
    <source>
        <dbReference type="PROSITE" id="PS50893"/>
    </source>
</evidence>
<feature type="domain" description="ABC transporter" evidence="4">
    <location>
        <begin position="9"/>
        <end position="240"/>
    </location>
</feature>
<dbReference type="InterPro" id="IPR017871">
    <property type="entry name" value="ABC_transporter-like_CS"/>
</dbReference>
<dbReference type="InterPro" id="IPR008995">
    <property type="entry name" value="Mo/tungstate-bd_C_term_dom"/>
</dbReference>
<dbReference type="InterPro" id="IPR012340">
    <property type="entry name" value="NA-bd_OB-fold"/>
</dbReference>
<evidence type="ECO:0000256" key="1">
    <source>
        <dbReference type="ARBA" id="ARBA00022448"/>
    </source>
</evidence>
<dbReference type="InterPro" id="IPR013611">
    <property type="entry name" value="Transp-assoc_OB_typ2"/>
</dbReference>
<dbReference type="PROSITE" id="PS50893">
    <property type="entry name" value="ABC_TRANSPORTER_2"/>
    <property type="match status" value="1"/>
</dbReference>
<organism evidence="5 6">
    <name type="scientific">Gemmata palustris</name>
    <dbReference type="NCBI Taxonomy" id="2822762"/>
    <lineage>
        <taxon>Bacteria</taxon>
        <taxon>Pseudomonadati</taxon>
        <taxon>Planctomycetota</taxon>
        <taxon>Planctomycetia</taxon>
        <taxon>Gemmatales</taxon>
        <taxon>Gemmataceae</taxon>
        <taxon>Gemmata</taxon>
    </lineage>
</organism>
<dbReference type="GO" id="GO:0005524">
    <property type="term" value="F:ATP binding"/>
    <property type="evidence" value="ECO:0007669"/>
    <property type="project" value="UniProtKB-KW"/>
</dbReference>
<dbReference type="EMBL" id="JAGKQQ010000001">
    <property type="protein sequence ID" value="MBP3958292.1"/>
    <property type="molecule type" value="Genomic_DNA"/>
</dbReference>
<dbReference type="PROSITE" id="PS00211">
    <property type="entry name" value="ABC_TRANSPORTER_1"/>
    <property type="match status" value="1"/>
</dbReference>
<dbReference type="InterPro" id="IPR003439">
    <property type="entry name" value="ABC_transporter-like_ATP-bd"/>
</dbReference>
<sequence>MNPPTNDGVRLDAITFGYGPTTVVRDVSLALPAGKLLALLGPSGCGKTTLLKLLGGYLAPSAGRVFLRGRDVTALPPEARNAGTVFQNYALFPHLTARQNVAFGLEVRRVARAVCDRQVDDMLARVGLSAEERDRKPARLSGGQQQRVALARALIIEPDVLLLDEPLANLDRHLRDQLRTELRTLQRQTGVTAVLVTHDQEEALAVSDLIGVMAAGRVLQVGAPADVYDRPRTPFVAKFLGAANLLPGKMVGSAAEFVMVRPEHCALNPEGGRWTWTGRVAGVTFLGADLLVDVTCDNGLSLRVRSRATERVQPGDLVTVGAAEHHLWPIPDADPPEVTLTGAGGDALSPTFPPA</sequence>
<keyword evidence="6" id="KW-1185">Reference proteome</keyword>
<gene>
    <name evidence="5" type="ORF">J8F10_23845</name>
</gene>
<dbReference type="InterPro" id="IPR003593">
    <property type="entry name" value="AAA+_ATPase"/>
</dbReference>
<dbReference type="Pfam" id="PF08402">
    <property type="entry name" value="TOBE_2"/>
    <property type="match status" value="1"/>
</dbReference>
<evidence type="ECO:0000313" key="6">
    <source>
        <dbReference type="Proteomes" id="UP000676565"/>
    </source>
</evidence>
<keyword evidence="1" id="KW-0813">Transport</keyword>
<keyword evidence="3 5" id="KW-0067">ATP-binding</keyword>
<evidence type="ECO:0000313" key="5">
    <source>
        <dbReference type="EMBL" id="MBP3958292.1"/>
    </source>
</evidence>
<keyword evidence="2" id="KW-0547">Nucleotide-binding</keyword>
<dbReference type="Pfam" id="PF00005">
    <property type="entry name" value="ABC_tran"/>
    <property type="match status" value="1"/>
</dbReference>
<dbReference type="PANTHER" id="PTHR42781:SF4">
    <property type="entry name" value="SPERMIDINE_PUTRESCINE IMPORT ATP-BINDING PROTEIN POTA"/>
    <property type="match status" value="1"/>
</dbReference>
<dbReference type="Gene3D" id="3.40.50.300">
    <property type="entry name" value="P-loop containing nucleotide triphosphate hydrolases"/>
    <property type="match status" value="1"/>
</dbReference>
<dbReference type="Proteomes" id="UP000676565">
    <property type="component" value="Unassembled WGS sequence"/>
</dbReference>
<evidence type="ECO:0000256" key="3">
    <source>
        <dbReference type="ARBA" id="ARBA00022840"/>
    </source>
</evidence>
<name>A0ABS5BX27_9BACT</name>